<name>A0A0A9H961_ARUDO</name>
<sequence length="55" mass="6213">MVSHHIILVFAWRLRELGHYGILTILTSASESCVRTGLLCVTALWGSLHMYPTEE</sequence>
<protein>
    <submittedName>
        <fullName evidence="1">Uncharacterized protein</fullName>
    </submittedName>
</protein>
<evidence type="ECO:0000313" key="1">
    <source>
        <dbReference type="EMBL" id="JAE29438.1"/>
    </source>
</evidence>
<dbReference type="AlphaFoldDB" id="A0A0A9H961"/>
<organism evidence="1">
    <name type="scientific">Arundo donax</name>
    <name type="common">Giant reed</name>
    <name type="synonym">Donax arundinaceus</name>
    <dbReference type="NCBI Taxonomy" id="35708"/>
    <lineage>
        <taxon>Eukaryota</taxon>
        <taxon>Viridiplantae</taxon>
        <taxon>Streptophyta</taxon>
        <taxon>Embryophyta</taxon>
        <taxon>Tracheophyta</taxon>
        <taxon>Spermatophyta</taxon>
        <taxon>Magnoliopsida</taxon>
        <taxon>Liliopsida</taxon>
        <taxon>Poales</taxon>
        <taxon>Poaceae</taxon>
        <taxon>PACMAD clade</taxon>
        <taxon>Arundinoideae</taxon>
        <taxon>Arundineae</taxon>
        <taxon>Arundo</taxon>
    </lineage>
</organism>
<reference evidence="1" key="1">
    <citation type="submission" date="2014-09" db="EMBL/GenBank/DDBJ databases">
        <authorList>
            <person name="Magalhaes I.L.F."/>
            <person name="Oliveira U."/>
            <person name="Santos F.R."/>
            <person name="Vidigal T.H.D.A."/>
            <person name="Brescovit A.D."/>
            <person name="Santos A.J."/>
        </authorList>
    </citation>
    <scope>NUCLEOTIDE SEQUENCE</scope>
    <source>
        <tissue evidence="1">Shoot tissue taken approximately 20 cm above the soil surface</tissue>
    </source>
</reference>
<accession>A0A0A9H961</accession>
<reference evidence="1" key="2">
    <citation type="journal article" date="2015" name="Data Brief">
        <title>Shoot transcriptome of the giant reed, Arundo donax.</title>
        <authorList>
            <person name="Barrero R.A."/>
            <person name="Guerrero F.D."/>
            <person name="Moolhuijzen P."/>
            <person name="Goolsby J.A."/>
            <person name="Tidwell J."/>
            <person name="Bellgard S.E."/>
            <person name="Bellgard M.I."/>
        </authorList>
    </citation>
    <scope>NUCLEOTIDE SEQUENCE</scope>
    <source>
        <tissue evidence="1">Shoot tissue taken approximately 20 cm above the soil surface</tissue>
    </source>
</reference>
<proteinExistence type="predicted"/>
<dbReference type="EMBL" id="GBRH01168458">
    <property type="protein sequence ID" value="JAE29438.1"/>
    <property type="molecule type" value="Transcribed_RNA"/>
</dbReference>